<dbReference type="Pfam" id="PF12773">
    <property type="entry name" value="DZR"/>
    <property type="match status" value="1"/>
</dbReference>
<accession>A0ABY7EJL9</accession>
<evidence type="ECO:0000259" key="4">
    <source>
        <dbReference type="PROSITE" id="PS51720"/>
    </source>
</evidence>
<evidence type="ECO:0000256" key="1">
    <source>
        <dbReference type="ARBA" id="ARBA00008535"/>
    </source>
</evidence>
<dbReference type="Proteomes" id="UP001164746">
    <property type="component" value="Chromosome 7"/>
</dbReference>
<dbReference type="Gene3D" id="3.40.50.300">
    <property type="entry name" value="P-loop containing nucleotide triphosphate hydrolases"/>
    <property type="match status" value="1"/>
</dbReference>
<organism evidence="5 6">
    <name type="scientific">Mya arenaria</name>
    <name type="common">Soft-shell clam</name>
    <dbReference type="NCBI Taxonomy" id="6604"/>
    <lineage>
        <taxon>Eukaryota</taxon>
        <taxon>Metazoa</taxon>
        <taxon>Spiralia</taxon>
        <taxon>Lophotrochozoa</taxon>
        <taxon>Mollusca</taxon>
        <taxon>Bivalvia</taxon>
        <taxon>Autobranchia</taxon>
        <taxon>Heteroconchia</taxon>
        <taxon>Euheterodonta</taxon>
        <taxon>Imparidentia</taxon>
        <taxon>Neoheterodontei</taxon>
        <taxon>Myida</taxon>
        <taxon>Myoidea</taxon>
        <taxon>Myidae</taxon>
        <taxon>Mya</taxon>
    </lineage>
</organism>
<dbReference type="PANTHER" id="PTHR10903:SF184">
    <property type="entry name" value="GTP-BINDING PROTEIN A"/>
    <property type="match status" value="1"/>
</dbReference>
<evidence type="ECO:0000256" key="2">
    <source>
        <dbReference type="ARBA" id="ARBA00022741"/>
    </source>
</evidence>
<dbReference type="EMBL" id="CP111018">
    <property type="protein sequence ID" value="WAR10190.1"/>
    <property type="molecule type" value="Genomic_DNA"/>
</dbReference>
<dbReference type="InterPro" id="IPR027417">
    <property type="entry name" value="P-loop_NTPase"/>
</dbReference>
<sequence>MATCEAFMELQRWYTARSRFDLAGYATTEEPAMPNCSNCGGELRPGARYCSGCGTKVEPTKPTKLFCHDCGEEQTPGSKFCDECGTDLKDEFDLGTSKLEQLDGLGDDETKELRILLVGHTGHGKSETGNSLLGRKAFKPGRGHRSVTKTCHRQEANRFGWQIDIVDTPGFFDSGHDDTFVYQELSKCVALTVPGFNAILFTLRPDRFSEEIAKTVDLFFDFFGKKVGDFGYVVLTYTKNNEERDEYIGGEKRSTLERHPKLDELLKRCKQKVLIIDNSCGCVEDQVKVIYERIIEETKRQKQPFFTNECTENIALFAEEYIKSKNKKNVKSWIPKWLRRNTADEDVDEMLPPYPENDPVSKRKARKSQKVVPQITYQTTINYNEFKNDIENDRTLLGNVVDFVVSGVGTALITAADAVTGFIAGLKFW</sequence>
<feature type="domain" description="AIG1-type G" evidence="4">
    <location>
        <begin position="110"/>
        <end position="315"/>
    </location>
</feature>
<dbReference type="PANTHER" id="PTHR10903">
    <property type="entry name" value="GTPASE, IMAP FAMILY MEMBER-RELATED"/>
    <property type="match status" value="1"/>
</dbReference>
<dbReference type="InterPro" id="IPR045058">
    <property type="entry name" value="GIMA/IAN/Toc"/>
</dbReference>
<keyword evidence="6" id="KW-1185">Reference proteome</keyword>
<dbReference type="InterPro" id="IPR025874">
    <property type="entry name" value="DZR"/>
</dbReference>
<reference evidence="5" key="1">
    <citation type="submission" date="2022-11" db="EMBL/GenBank/DDBJ databases">
        <title>Centuries of genome instability and evolution in soft-shell clam transmissible cancer (bioRxiv).</title>
        <authorList>
            <person name="Hart S.F.M."/>
            <person name="Yonemitsu M.A."/>
            <person name="Giersch R.M."/>
            <person name="Beal B.F."/>
            <person name="Arriagada G."/>
            <person name="Davis B.W."/>
            <person name="Ostrander E.A."/>
            <person name="Goff S.P."/>
            <person name="Metzger M.J."/>
        </authorList>
    </citation>
    <scope>NUCLEOTIDE SEQUENCE</scope>
    <source>
        <strain evidence="5">MELC-2E11</strain>
        <tissue evidence="5">Siphon/mantle</tissue>
    </source>
</reference>
<comment type="similarity">
    <text evidence="1">Belongs to the TRAFAC class TrmE-Era-EngA-EngB-Septin-like GTPase superfamily. AIG1/Toc34/Toc159-like paraseptin GTPase family. IAN subfamily.</text>
</comment>
<keyword evidence="3" id="KW-0342">GTP-binding</keyword>
<proteinExistence type="inferred from homology"/>
<evidence type="ECO:0000256" key="3">
    <source>
        <dbReference type="ARBA" id="ARBA00023134"/>
    </source>
</evidence>
<dbReference type="InterPro" id="IPR006703">
    <property type="entry name" value="G_AIG1"/>
</dbReference>
<dbReference type="PROSITE" id="PS51720">
    <property type="entry name" value="G_AIG1"/>
    <property type="match status" value="1"/>
</dbReference>
<gene>
    <name evidence="5" type="ORF">MAR_035266</name>
</gene>
<keyword evidence="2" id="KW-0547">Nucleotide-binding</keyword>
<name>A0ABY7EJL9_MYAAR</name>
<dbReference type="Pfam" id="PF04548">
    <property type="entry name" value="AIG1"/>
    <property type="match status" value="1"/>
</dbReference>
<dbReference type="SUPFAM" id="SSF52540">
    <property type="entry name" value="P-loop containing nucleoside triphosphate hydrolases"/>
    <property type="match status" value="1"/>
</dbReference>
<evidence type="ECO:0000313" key="5">
    <source>
        <dbReference type="EMBL" id="WAR10190.1"/>
    </source>
</evidence>
<evidence type="ECO:0000313" key="6">
    <source>
        <dbReference type="Proteomes" id="UP001164746"/>
    </source>
</evidence>
<protein>
    <submittedName>
        <fullName evidence="5">GIMA9-like protein</fullName>
    </submittedName>
</protein>